<dbReference type="SUPFAM" id="SSF47741">
    <property type="entry name" value="CO dehydrogenase ISP C-domain like"/>
    <property type="match status" value="2"/>
</dbReference>
<dbReference type="Pfam" id="PF20256">
    <property type="entry name" value="MoCoBD_2"/>
    <property type="match status" value="4"/>
</dbReference>
<accession>A0A1I8J7V9</accession>
<name>A0A1I8J7V9_9PLAT</name>
<evidence type="ECO:0000256" key="6">
    <source>
        <dbReference type="ARBA" id="ARBA00022723"/>
    </source>
</evidence>
<protein>
    <submittedName>
        <fullName evidence="14">FAD-binding PCMH-type domain-containing protein</fullName>
    </submittedName>
</protein>
<keyword evidence="13" id="KW-1185">Reference proteome</keyword>
<feature type="domain" description="FAD-binding PCMH-type" evidence="12">
    <location>
        <begin position="2407"/>
        <end position="2611"/>
    </location>
</feature>
<dbReference type="SUPFAM" id="SSF54665">
    <property type="entry name" value="CO dehydrogenase molybdoprotein N-domain-like"/>
    <property type="match status" value="3"/>
</dbReference>
<dbReference type="SMART" id="SM01092">
    <property type="entry name" value="CO_deh_flav_C"/>
    <property type="match status" value="3"/>
</dbReference>
<dbReference type="PANTHER" id="PTHR11908">
    <property type="entry name" value="XANTHINE DEHYDROGENASE"/>
    <property type="match status" value="1"/>
</dbReference>
<dbReference type="Gene3D" id="3.30.365.10">
    <property type="entry name" value="Aldehyde oxidase/xanthine dehydrogenase, molybdopterin binding domain"/>
    <property type="match status" value="12"/>
</dbReference>
<keyword evidence="6" id="KW-0479">Metal-binding</keyword>
<evidence type="ECO:0000256" key="7">
    <source>
        <dbReference type="ARBA" id="ARBA00023002"/>
    </source>
</evidence>
<dbReference type="Pfam" id="PF01315">
    <property type="entry name" value="Ald_Xan_dh_C"/>
    <property type="match status" value="2"/>
</dbReference>
<reference evidence="14" key="1">
    <citation type="submission" date="2016-11" db="UniProtKB">
        <authorList>
            <consortium name="WormBaseParasite"/>
        </authorList>
    </citation>
    <scope>IDENTIFICATION</scope>
</reference>
<dbReference type="PROSITE" id="PS51387">
    <property type="entry name" value="FAD_PCMH"/>
    <property type="match status" value="3"/>
</dbReference>
<dbReference type="CDD" id="cd00207">
    <property type="entry name" value="fer2"/>
    <property type="match status" value="1"/>
</dbReference>
<dbReference type="InterPro" id="IPR036856">
    <property type="entry name" value="Ald_Oxase/Xan_DH_a/b_sf"/>
</dbReference>
<dbReference type="Gene3D" id="3.30.390.50">
    <property type="entry name" value="CO dehydrogenase flavoprotein, C-terminal domain"/>
    <property type="match status" value="3"/>
</dbReference>
<dbReference type="Pfam" id="PF00111">
    <property type="entry name" value="Fer2"/>
    <property type="match status" value="1"/>
</dbReference>
<dbReference type="WBParaSite" id="maker-uti_cns_0046164-snap-gene-0.3-mRNA-1">
    <property type="protein sequence ID" value="maker-uti_cns_0046164-snap-gene-0.3-mRNA-1"/>
    <property type="gene ID" value="maker-uti_cns_0046164-snap-gene-0.3"/>
</dbReference>
<dbReference type="Gene3D" id="3.30.465.10">
    <property type="match status" value="3"/>
</dbReference>
<dbReference type="Pfam" id="PF02738">
    <property type="entry name" value="MoCoBD_1"/>
    <property type="match status" value="3"/>
</dbReference>
<dbReference type="InterPro" id="IPR012675">
    <property type="entry name" value="Beta-grasp_dom_sf"/>
</dbReference>
<comment type="cofactor">
    <cofactor evidence="2">
        <name>FAD</name>
        <dbReference type="ChEBI" id="CHEBI:57692"/>
    </cofactor>
</comment>
<sequence length="3478" mass="383891">MCREGGCGCCVVTATYKHPATEEVVSVPVNSCLCPVYSAVGWHVTTIEGIGGSGKPYHPIQERLAEHYGTQCGFCSPGFVMSMYSQLQENAKPTMQQVEHFFDGNICRCTGYRSILDGMKSFACDSNNGDCVDIEEMNKSLCAEGIAKPPTSGVIPIARGWKGQRFYNPGSLDQLLKLLKRYKDDEYQLVCGNTSAGVFKEDVLVNCYINVRNVPELHNIRLSKSGLEIGATVTLRELIDTFKEAAEKVTRLAHLDRISDHYQQVANQAVRANASWAGNLMMKHRHQDFPSDVFITLEAAKTVIKVADEQGTQDHVLTDFLRLDMRGKVIVSAKLPAISTDQHFYRSFKITPRQLNAHAYVNGAFELAVDKKKDYTVLERPTIVIGGISDKFNRATKTENFLLNKSLLDEEVVESALKVLESEVVPVEEATASSPEHRRQLAVNLLYKTILDIGSDAVEGAARSGGPVLTRPLQRGEQDFVEELQPAPLGQSVRKLESKAQTSGEATYVNDYPAHANELFLAYVLAPEAAIKVTGFDTEEAETDEIFPSKAVGFAGQPVAAVLAETQWAADRAASLVEVNFDAGDDEPIVHITEALAKQSMFFQDAQRASKEDPDAELAKQSVQIEGEFVVGEQLHFFMESVTTSVRQTEEGFLVYAPHQWPEVSSMVLAKVMGRPRNHFRVVCPRLGGGFGGKIFMIDHATALCTIACDITHRPCRMFLRFDSLAQYSQKRPTVITKYKAGATEDGQLMSVHWDSYLDAGYVCNVVTIIGREMDDSMDQAYYSPTFKRNLTYLKTNKPQSTSVRAPGAGPAALFNLLMMDHMAYKLKIDPIDFKRKNLYRDGQLDQNGMERTKDNLVRMWDELYEPEIDQRRKDIDTFNLANAYKKRGLDMSAISYPISYARVGISEVDLTVHMDGSISIVHSGTEMGQGLTTKVAQAAVAQLAEFGATLDMVKAKPTDTMMLPQMDATGGSATSELNAMAAKAAADQIKERLLPIKENKQDAGWNELVVAAIMSGVLLKAFGSYASQNRESQHARYSTLGVGAAEVEVDILTGEYVVLRSDITMDIGKSLNPGVDIGQIEGAYVFGMGYYLTERTVYDSDTGRNLADGTWNYKPPQAADVPRDFRVHLLKKPGDTDSVFSTKAIGEPPLGLAATCVTAIKRAIEAFRKQQGKPDVNLTFELPLTPARVLQLCEVGTKDRKFKHSEDCNPETSLNDFLRDVLNLKGTKVMCREGGCGCCVVTATYKHPATEEVVSVPVNSCLCPVYSAVGWHVTTIEGIGGSGKPYHPIQERLAEHYGTQCGFCSPGFVMSMYSQLQENAKPTMQQVEHFFDGNICRCTGYRSILDGMKSFACDSNNGDCVDIEEMNKSLCAEGIAKPPTSGVIPIARGWKGQRFYNPGSLDQLLKLLKRYKDDEYQLVCGNTSAGVFKEDVLVNCYINVRNVPELHNIRLSKSGLEIGATVTLRELIDTFKEAAEKVTRLAHLDRISDHYQQVANQAVRANASWAGNLMMKHRHQDFPSDVFITLEAAKTVIKVADEQGTQDHVLTDFLRLDMRGKVIVSAKLPAISTDQHFYRSFKITPRQLNAHAYVNGAFQFAVDKRQNYRVTERPNILIGGISDKFNHAIKTENFLLNKSLLDEEVVQSALKVLESEVVPVEEATASSPEHRRQLAVNLLYKTILDIGSDAVEGAARSGGPVLTRPLQRSEQDFVEELQPAPLGQSVRKLESKAQTSGEATYVNDYPAHANELFLAYVLAPEAAIKVTGFDTEEAEKVPGYHSMLSLKDLEGKYTNNTTMPIFPPEIRTRSFPSKLVGFAGQPVAVVLAETQWAADRAASLVDVKFDAGDEEPIVHITEALAKKSIHFKDAQRASKEDADATLAKQPVRVEGEVTVGEQIHFFIESLTASVRRTEEGFLVQAPHQWIEGVTVMLSKVLRRPRNQIRAISPRIGGGFGGKMFMVDHVIAVCAIACDITHRPCRMYLRLDTFALSGQKRPTIVAKYKAGADTDGVLRSVHWDSAVEAGYACNFITLIGREMDDSLDQAYHADTFKRDLTYMKSNKPQATAVRAPGSAPAAMLNLLMMDHMAHELRMDPIEFKRKNLYRAGQVDQHGMERADNNLGRMWDDLYKEADIEKRRSAIEKFNKENHYKKRGLDMSAISYHISYARFGPSEVDMTVHMDGSISIVHSGSEMGQGLTTKVAQAAVAQLAEFGATLDMVKTKPTDSMLLPQMDGTGGSATSELNAMAAKVAAEQIRERLLPIKENKPDAGWNELVMTAIMSGVLLKAFGTYVSQNRENKHARYSTLGVGAAEVEVDILTGEYVVLRSDIMMDIGKSLNPGVDIGQIEGAYVFGMGYYLTERTVYDSDTGRNLADGTWNYKPPQAADVPRDFRVHLLKKPGDTDSVFSTKAIGEPPLGLAATCVTAIKRAIEAFRKQQGKPDVNLTFELPLTPARVLQLCEVGAKDRQFKMFKDCNPETSLNDFLRDVLNTSHWFQLSKSGLEIGATVTLRELIDTFKEAAEKVTGLAHLDRISDHYQQVANQAVRANASWAGNLMMKHRHQDFPSDVFITLEAAKTVIKVADEQGTQDHVLTDFLRLDMRGKVIVSAKLPAISTDQHFYRSFKITPRQLNAHAYVNGAFQLAVNKQKDYTVIERPTIVIGGISDKFVSTASALKVLESEVVPVEEATASSPEHRRQLAVNLLYKTILDIGSDAVEGAARSGGPVLTRPLQRGEQDFVEELQPAPLGQSVRKLESKAQTSGEATYVNDYPAHANELFLAYVLAPEAAIKVTGFDTEEAENVPGYQRLLSVSDLEGRYNNNISLPIFPKDSQTDEIFPSSDVAFAGQPIAVAAADSQWAADRAASLVAVRYEPGKSEPILHPTEAFKKKSIYFHDTQKVSKLDPDIALSEQPVQVEGEISVGEQMHFFMESITASVRQTEEGFVVNAPHQWAEIVAAVLAKVMRRPQHQFRVICPRIGGGFGGKFFMVDHAVAVCAIACDITHRPCRMFVRLDTLAQCGQKRPTVMAKYRAGASADGQLMSVHWQSIVDAGSSCNFIVILGHEIDQSLDQAFYSPTYKRDLLFLKTNKPQTTSVRCPGSAPAAVFSLLMMDHLAHELKLDPIEFKRRNLYCAGQTDFTGLKRPDDNMARMWDELSIAADIDKRRKRVEQFNKENLYRKRGIDMSGISYPVSYERFGIPQVDVTVLIDGSISIVHCGAEMGQGLTTKVAQAAVAQLAEFGAALDMIMLHPQMDGTGGSATSELNAMAAKVAGSQIRERLLPIKLTKPEANWLELVSTAINSGVLLKAFGTPARSLLYPRRWRGRGGGGHPHRRVRRPAVDITMDIGKSLNPGVDIGQIEGAYVFGMGYYLTERTVYDSDTGRNLADGTWNYKPPQAADVPRDFRVHLLKKPGDTDSVFSTKAIGEPPLGLAATCVTAIKRAIEAFRKQQGKPDVNLTFELPLTPARVLQLCEVGAKDRKFKRPK</sequence>
<keyword evidence="8" id="KW-0408">Iron</keyword>
<dbReference type="FunFam" id="3.10.20.30:FF:000012">
    <property type="entry name" value="Xanthine dehydrogenase/oxidase"/>
    <property type="match status" value="1"/>
</dbReference>
<dbReference type="InterPro" id="IPR016167">
    <property type="entry name" value="FAD-bd_PCMH_sub1"/>
</dbReference>
<dbReference type="InterPro" id="IPR036010">
    <property type="entry name" value="2Fe-2S_ferredoxin-like_sf"/>
</dbReference>
<proteinExistence type="inferred from homology"/>
<dbReference type="GO" id="GO:0016491">
    <property type="term" value="F:oxidoreductase activity"/>
    <property type="evidence" value="ECO:0007669"/>
    <property type="project" value="UniProtKB-KW"/>
</dbReference>
<organism evidence="13 14">
    <name type="scientific">Macrostomum lignano</name>
    <dbReference type="NCBI Taxonomy" id="282301"/>
    <lineage>
        <taxon>Eukaryota</taxon>
        <taxon>Metazoa</taxon>
        <taxon>Spiralia</taxon>
        <taxon>Lophotrochozoa</taxon>
        <taxon>Platyhelminthes</taxon>
        <taxon>Rhabditophora</taxon>
        <taxon>Macrostomorpha</taxon>
        <taxon>Macrostomida</taxon>
        <taxon>Macrostomidae</taxon>
        <taxon>Macrostomum</taxon>
    </lineage>
</organism>
<keyword evidence="9" id="KW-0411">Iron-sulfur</keyword>
<evidence type="ECO:0000256" key="9">
    <source>
        <dbReference type="ARBA" id="ARBA00023014"/>
    </source>
</evidence>
<dbReference type="GO" id="GO:0005506">
    <property type="term" value="F:iron ion binding"/>
    <property type="evidence" value="ECO:0007669"/>
    <property type="project" value="InterPro"/>
</dbReference>
<dbReference type="InterPro" id="IPR036683">
    <property type="entry name" value="CO_DH_flav_C_dom_sf"/>
</dbReference>
<dbReference type="SUPFAM" id="SSF56176">
    <property type="entry name" value="FAD-binding/transporter-associated domain-like"/>
    <property type="match status" value="3"/>
</dbReference>
<dbReference type="InterPro" id="IPR036318">
    <property type="entry name" value="FAD-bd_PCMH-like_sf"/>
</dbReference>
<evidence type="ECO:0000256" key="1">
    <source>
        <dbReference type="ARBA" id="ARBA00001924"/>
    </source>
</evidence>
<keyword evidence="4" id="KW-0500">Molybdenum</keyword>
<comment type="similarity">
    <text evidence="3">Belongs to the xanthine dehydrogenase family.</text>
</comment>
<dbReference type="PANTHER" id="PTHR11908:SF132">
    <property type="entry name" value="ALDEHYDE OXIDASE 1-RELATED"/>
    <property type="match status" value="1"/>
</dbReference>
<dbReference type="InterPro" id="IPR001041">
    <property type="entry name" value="2Fe-2S_ferredoxin-type"/>
</dbReference>
<feature type="domain" description="FAD-binding PCMH-type" evidence="12">
    <location>
        <begin position="1389"/>
        <end position="1570"/>
    </location>
</feature>
<dbReference type="InterPro" id="IPR005107">
    <property type="entry name" value="CO_DH_flav_C"/>
</dbReference>
<dbReference type="InterPro" id="IPR016208">
    <property type="entry name" value="Ald_Oxase/xanthine_DH-like"/>
</dbReference>
<dbReference type="Proteomes" id="UP000095280">
    <property type="component" value="Unplaced"/>
</dbReference>
<evidence type="ECO:0000256" key="10">
    <source>
        <dbReference type="ARBA" id="ARBA00023027"/>
    </source>
</evidence>
<dbReference type="InterPro" id="IPR046867">
    <property type="entry name" value="AldOxase/xan_DH_MoCoBD2"/>
</dbReference>
<comment type="cofactor">
    <cofactor evidence="1">
        <name>Mo-molybdopterin</name>
        <dbReference type="ChEBI" id="CHEBI:71302"/>
    </cofactor>
</comment>
<evidence type="ECO:0000256" key="11">
    <source>
        <dbReference type="ARBA" id="ARBA00034078"/>
    </source>
</evidence>
<dbReference type="InterPro" id="IPR016166">
    <property type="entry name" value="FAD-bd_PCMH"/>
</dbReference>
<dbReference type="InterPro" id="IPR002888">
    <property type="entry name" value="2Fe-2S-bd"/>
</dbReference>
<dbReference type="Gene3D" id="3.30.43.10">
    <property type="entry name" value="Uridine Diphospho-n-acetylenolpyruvylglucosamine Reductase, domain 2"/>
    <property type="match status" value="2"/>
</dbReference>
<dbReference type="InterPro" id="IPR036884">
    <property type="entry name" value="2Fe-2S-bd_dom_sf"/>
</dbReference>
<dbReference type="Pfam" id="PF00941">
    <property type="entry name" value="FAD_binding_5"/>
    <property type="match status" value="3"/>
</dbReference>
<dbReference type="Gene3D" id="3.90.1170.50">
    <property type="entry name" value="Aldehyde oxidase/xanthine dehydrogenase, a/b hammerhead"/>
    <property type="match status" value="4"/>
</dbReference>
<dbReference type="Gene3D" id="1.10.150.120">
    <property type="entry name" value="[2Fe-2S]-binding domain"/>
    <property type="match status" value="2"/>
</dbReference>
<dbReference type="InterPro" id="IPR008274">
    <property type="entry name" value="AldOxase/xan_DH_MoCoBD1"/>
</dbReference>
<dbReference type="InterPro" id="IPR000674">
    <property type="entry name" value="Ald_Oxase/Xan_DH_a/b"/>
</dbReference>
<dbReference type="GO" id="GO:0051537">
    <property type="term" value="F:2 iron, 2 sulfur cluster binding"/>
    <property type="evidence" value="ECO:0007669"/>
    <property type="project" value="UniProtKB-KW"/>
</dbReference>
<dbReference type="Pfam" id="PF01799">
    <property type="entry name" value="Fer2_2"/>
    <property type="match status" value="2"/>
</dbReference>
<dbReference type="Pfam" id="PF03450">
    <property type="entry name" value="CO_deh_flav_C"/>
    <property type="match status" value="2"/>
</dbReference>
<evidence type="ECO:0000256" key="4">
    <source>
        <dbReference type="ARBA" id="ARBA00022505"/>
    </source>
</evidence>
<evidence type="ECO:0000256" key="5">
    <source>
        <dbReference type="ARBA" id="ARBA00022714"/>
    </source>
</evidence>
<dbReference type="InterPro" id="IPR016169">
    <property type="entry name" value="FAD-bd_PCMH_sub2"/>
</dbReference>
<evidence type="ECO:0000256" key="8">
    <source>
        <dbReference type="ARBA" id="ARBA00023004"/>
    </source>
</evidence>
<evidence type="ECO:0000256" key="2">
    <source>
        <dbReference type="ARBA" id="ARBA00001974"/>
    </source>
</evidence>
<feature type="domain" description="FAD-binding PCMH-type" evidence="12">
    <location>
        <begin position="159"/>
        <end position="340"/>
    </location>
</feature>
<keyword evidence="10" id="KW-0520">NAD</keyword>
<dbReference type="SUPFAM" id="SSF55447">
    <property type="entry name" value="CO dehydrogenase flavoprotein C-terminal domain-like"/>
    <property type="match status" value="3"/>
</dbReference>
<dbReference type="SUPFAM" id="SSF54292">
    <property type="entry name" value="2Fe-2S ferredoxin-like"/>
    <property type="match status" value="2"/>
</dbReference>
<keyword evidence="5" id="KW-0001">2Fe-2S</keyword>
<dbReference type="SUPFAM" id="SSF56003">
    <property type="entry name" value="Molybdenum cofactor-binding domain"/>
    <property type="match status" value="3"/>
</dbReference>
<dbReference type="Gene3D" id="3.10.20.30">
    <property type="match status" value="2"/>
</dbReference>
<evidence type="ECO:0000313" key="13">
    <source>
        <dbReference type="Proteomes" id="UP000095280"/>
    </source>
</evidence>
<evidence type="ECO:0000313" key="14">
    <source>
        <dbReference type="WBParaSite" id="maker-uti_cns_0046164-snap-gene-0.3-mRNA-1"/>
    </source>
</evidence>
<dbReference type="InterPro" id="IPR002346">
    <property type="entry name" value="Mopterin_DH_FAD-bd"/>
</dbReference>
<keyword evidence="7" id="KW-0560">Oxidoreductase</keyword>
<comment type="cofactor">
    <cofactor evidence="11">
        <name>[2Fe-2S] cluster</name>
        <dbReference type="ChEBI" id="CHEBI:190135"/>
    </cofactor>
</comment>
<evidence type="ECO:0000259" key="12">
    <source>
        <dbReference type="PROSITE" id="PS51387"/>
    </source>
</evidence>
<dbReference type="GO" id="GO:0071949">
    <property type="term" value="F:FAD binding"/>
    <property type="evidence" value="ECO:0007669"/>
    <property type="project" value="InterPro"/>
</dbReference>
<dbReference type="InterPro" id="IPR037165">
    <property type="entry name" value="AldOxase/xan_DH_Mopterin-bd_sf"/>
</dbReference>
<evidence type="ECO:0000256" key="3">
    <source>
        <dbReference type="ARBA" id="ARBA00006849"/>
    </source>
</evidence>
<dbReference type="SMART" id="SM01008">
    <property type="entry name" value="Ald_Xan_dh_C"/>
    <property type="match status" value="3"/>
</dbReference>